<sequence length="124" mass="13053">MTLAHNAFLAIESPAPAVHLVRVTGDLDTATANRVLRLVDARCRLVAAGSCVTRHVLVDLSGVTSVAPGSVTVLDRAREVAQAHGLTVDLVGTSKHTVALSGRDRHLLLRFRTFPAVGVALDSL</sequence>
<dbReference type="OrthoDB" id="3575116at2"/>
<organism evidence="2 3">
    <name type="scientific">Pseudonocardia sulfidoxydans NBRC 16205</name>
    <dbReference type="NCBI Taxonomy" id="1223511"/>
    <lineage>
        <taxon>Bacteria</taxon>
        <taxon>Bacillati</taxon>
        <taxon>Actinomycetota</taxon>
        <taxon>Actinomycetes</taxon>
        <taxon>Pseudonocardiales</taxon>
        <taxon>Pseudonocardiaceae</taxon>
        <taxon>Pseudonocardia</taxon>
    </lineage>
</organism>
<dbReference type="Gene3D" id="3.30.750.24">
    <property type="entry name" value="STAS domain"/>
    <property type="match status" value="1"/>
</dbReference>
<dbReference type="RefSeq" id="WP_147101397.1">
    <property type="nucleotide sequence ID" value="NZ_BJVJ01000001.1"/>
</dbReference>
<evidence type="ECO:0000313" key="2">
    <source>
        <dbReference type="EMBL" id="GEL21116.1"/>
    </source>
</evidence>
<accession>A0A511D8J7</accession>
<evidence type="ECO:0000313" key="3">
    <source>
        <dbReference type="Proteomes" id="UP000321685"/>
    </source>
</evidence>
<feature type="domain" description="STAS" evidence="1">
    <location>
        <begin position="16"/>
        <end position="124"/>
    </location>
</feature>
<dbReference type="Pfam" id="PF01740">
    <property type="entry name" value="STAS"/>
    <property type="match status" value="1"/>
</dbReference>
<protein>
    <recommendedName>
        <fullName evidence="1">STAS domain-containing protein</fullName>
    </recommendedName>
</protein>
<dbReference type="Proteomes" id="UP000321685">
    <property type="component" value="Unassembled WGS sequence"/>
</dbReference>
<dbReference type="SUPFAM" id="SSF52091">
    <property type="entry name" value="SpoIIaa-like"/>
    <property type="match status" value="1"/>
</dbReference>
<dbReference type="InterPro" id="IPR002645">
    <property type="entry name" value="STAS_dom"/>
</dbReference>
<proteinExistence type="predicted"/>
<dbReference type="InterPro" id="IPR036513">
    <property type="entry name" value="STAS_dom_sf"/>
</dbReference>
<dbReference type="EMBL" id="BJVJ01000001">
    <property type="protein sequence ID" value="GEL21116.1"/>
    <property type="molecule type" value="Genomic_DNA"/>
</dbReference>
<dbReference type="AlphaFoldDB" id="A0A511D8J7"/>
<keyword evidence="3" id="KW-1185">Reference proteome</keyword>
<gene>
    <name evidence="2" type="ORF">PSU4_00700</name>
</gene>
<dbReference type="PROSITE" id="PS50801">
    <property type="entry name" value="STAS"/>
    <property type="match status" value="1"/>
</dbReference>
<evidence type="ECO:0000259" key="1">
    <source>
        <dbReference type="PROSITE" id="PS50801"/>
    </source>
</evidence>
<reference evidence="2 3" key="1">
    <citation type="submission" date="2019-07" db="EMBL/GenBank/DDBJ databases">
        <title>Whole genome shotgun sequence of Pseudonocardia sulfidoxydans NBRC 16205.</title>
        <authorList>
            <person name="Hosoyama A."/>
            <person name="Uohara A."/>
            <person name="Ohji S."/>
            <person name="Ichikawa N."/>
        </authorList>
    </citation>
    <scope>NUCLEOTIDE SEQUENCE [LARGE SCALE GENOMIC DNA]</scope>
    <source>
        <strain evidence="2 3">NBRC 16205</strain>
    </source>
</reference>
<name>A0A511D8J7_9PSEU</name>
<comment type="caution">
    <text evidence="2">The sequence shown here is derived from an EMBL/GenBank/DDBJ whole genome shotgun (WGS) entry which is preliminary data.</text>
</comment>